<feature type="non-terminal residue" evidence="1">
    <location>
        <position position="124"/>
    </location>
</feature>
<name>A0A0F9I5U3_9ZZZZ</name>
<sequence>MKWMIYAIAGLMVLLLVYSSVYTLDFNEIAIVKTFGAAAEPIPGRTDAGLHLKTAGTTWLEELIGLAIAGGDGLDIAREVYSSAFGRFDELCSPYAAVIDIDKVTNGGDGVNVKVGDPVVWTYT</sequence>
<gene>
    <name evidence="1" type="ORF">LCGC14_1981560</name>
</gene>
<proteinExistence type="predicted"/>
<organism evidence="1">
    <name type="scientific">marine sediment metagenome</name>
    <dbReference type="NCBI Taxonomy" id="412755"/>
    <lineage>
        <taxon>unclassified sequences</taxon>
        <taxon>metagenomes</taxon>
        <taxon>ecological metagenomes</taxon>
    </lineage>
</organism>
<protein>
    <submittedName>
        <fullName evidence="1">Uncharacterized protein</fullName>
    </submittedName>
</protein>
<dbReference type="EMBL" id="LAZR01022183">
    <property type="protein sequence ID" value="KKL82757.1"/>
    <property type="molecule type" value="Genomic_DNA"/>
</dbReference>
<comment type="caution">
    <text evidence="1">The sequence shown here is derived from an EMBL/GenBank/DDBJ whole genome shotgun (WGS) entry which is preliminary data.</text>
</comment>
<evidence type="ECO:0000313" key="1">
    <source>
        <dbReference type="EMBL" id="KKL82757.1"/>
    </source>
</evidence>
<dbReference type="AlphaFoldDB" id="A0A0F9I5U3"/>
<reference evidence="1" key="1">
    <citation type="journal article" date="2015" name="Nature">
        <title>Complex archaea that bridge the gap between prokaryotes and eukaryotes.</title>
        <authorList>
            <person name="Spang A."/>
            <person name="Saw J.H."/>
            <person name="Jorgensen S.L."/>
            <person name="Zaremba-Niedzwiedzka K."/>
            <person name="Martijn J."/>
            <person name="Lind A.E."/>
            <person name="van Eijk R."/>
            <person name="Schleper C."/>
            <person name="Guy L."/>
            <person name="Ettema T.J."/>
        </authorList>
    </citation>
    <scope>NUCLEOTIDE SEQUENCE</scope>
</reference>
<accession>A0A0F9I5U3</accession>